<feature type="transmembrane region" description="Helical" evidence="8">
    <location>
        <begin position="35"/>
        <end position="56"/>
    </location>
</feature>
<dbReference type="Gene3D" id="3.40.50.300">
    <property type="entry name" value="P-loop containing nucleotide triphosphate hydrolases"/>
    <property type="match status" value="2"/>
</dbReference>
<keyword evidence="2" id="KW-0813">Transport</keyword>
<feature type="transmembrane region" description="Helical" evidence="8">
    <location>
        <begin position="161"/>
        <end position="179"/>
    </location>
</feature>
<dbReference type="InterPro" id="IPR011527">
    <property type="entry name" value="ABC1_TM_dom"/>
</dbReference>
<dbReference type="Proteomes" id="UP000188318">
    <property type="component" value="Unassembled WGS sequence"/>
</dbReference>
<evidence type="ECO:0000259" key="10">
    <source>
        <dbReference type="PROSITE" id="PS50929"/>
    </source>
</evidence>
<feature type="transmembrane region" description="Helical" evidence="8">
    <location>
        <begin position="76"/>
        <end position="96"/>
    </location>
</feature>
<dbReference type="GO" id="GO:0016887">
    <property type="term" value="F:ATP hydrolysis activity"/>
    <property type="evidence" value="ECO:0007669"/>
    <property type="project" value="InterPro"/>
</dbReference>
<feature type="transmembrane region" description="Helical" evidence="8">
    <location>
        <begin position="102"/>
        <end position="121"/>
    </location>
</feature>
<feature type="transmembrane region" description="Helical" evidence="8">
    <location>
        <begin position="932"/>
        <end position="955"/>
    </location>
</feature>
<feature type="transmembrane region" description="Helical" evidence="8">
    <location>
        <begin position="1112"/>
        <end position="1134"/>
    </location>
</feature>
<dbReference type="Pfam" id="PF00005">
    <property type="entry name" value="ABC_tran"/>
    <property type="match status" value="2"/>
</dbReference>
<dbReference type="CDD" id="cd18580">
    <property type="entry name" value="ABC_6TM_ABCC_D2"/>
    <property type="match status" value="1"/>
</dbReference>
<evidence type="ECO:0000256" key="1">
    <source>
        <dbReference type="ARBA" id="ARBA00004141"/>
    </source>
</evidence>
<dbReference type="FunFam" id="3.40.50.300:FF:000163">
    <property type="entry name" value="Multidrug resistance-associated protein member 4"/>
    <property type="match status" value="1"/>
</dbReference>
<dbReference type="Gene3D" id="1.20.1560.10">
    <property type="entry name" value="ABC transporter type 1, transmembrane domain"/>
    <property type="match status" value="2"/>
</dbReference>
<dbReference type="SMART" id="SM00382">
    <property type="entry name" value="AAA"/>
    <property type="match status" value="2"/>
</dbReference>
<name>A0A1R3RPM7_ASPC5</name>
<dbReference type="SUPFAM" id="SSF52540">
    <property type="entry name" value="P-loop containing nucleoside triphosphate hydrolases"/>
    <property type="match status" value="2"/>
</dbReference>
<dbReference type="InterPro" id="IPR027417">
    <property type="entry name" value="P-loop_NTPase"/>
</dbReference>
<keyword evidence="3 8" id="KW-0812">Transmembrane</keyword>
<proteinExistence type="predicted"/>
<evidence type="ECO:0000256" key="4">
    <source>
        <dbReference type="ARBA" id="ARBA00022741"/>
    </source>
</evidence>
<protein>
    <recommendedName>
        <fullName evidence="13">ABC transporter</fullName>
    </recommendedName>
</protein>
<comment type="subcellular location">
    <subcellularLocation>
        <location evidence="1">Membrane</location>
        <topology evidence="1">Multi-pass membrane protein</topology>
    </subcellularLocation>
</comment>
<feature type="transmembrane region" description="Helical" evidence="8">
    <location>
        <begin position="406"/>
        <end position="425"/>
    </location>
</feature>
<dbReference type="PROSITE" id="PS50893">
    <property type="entry name" value="ABC_TRANSPORTER_2"/>
    <property type="match status" value="2"/>
</dbReference>
<keyword evidence="4" id="KW-0547">Nucleotide-binding</keyword>
<feature type="domain" description="ABC transporter" evidence="9">
    <location>
        <begin position="1207"/>
        <end position="1456"/>
    </location>
</feature>
<dbReference type="GO" id="GO:0140359">
    <property type="term" value="F:ABC-type transporter activity"/>
    <property type="evidence" value="ECO:0007669"/>
    <property type="project" value="InterPro"/>
</dbReference>
<feature type="transmembrane region" description="Helical" evidence="8">
    <location>
        <begin position="483"/>
        <end position="513"/>
    </location>
</feature>
<dbReference type="Pfam" id="PF00664">
    <property type="entry name" value="ABC_membrane"/>
    <property type="match status" value="2"/>
</dbReference>
<reference evidence="12" key="1">
    <citation type="journal article" date="2017" name="Genome Biol.">
        <title>Comparative genomics reveals high biological diversity and specific adaptations in the industrially and medically important fungal genus Aspergillus.</title>
        <authorList>
            <person name="de Vries R.P."/>
            <person name="Riley R."/>
            <person name="Wiebenga A."/>
            <person name="Aguilar-Osorio G."/>
            <person name="Amillis S."/>
            <person name="Uchima C.A."/>
            <person name="Anderluh G."/>
            <person name="Asadollahi M."/>
            <person name="Askin M."/>
            <person name="Barry K."/>
            <person name="Battaglia E."/>
            <person name="Bayram O."/>
            <person name="Benocci T."/>
            <person name="Braus-Stromeyer S.A."/>
            <person name="Caldana C."/>
            <person name="Canovas D."/>
            <person name="Cerqueira G.C."/>
            <person name="Chen F."/>
            <person name="Chen W."/>
            <person name="Choi C."/>
            <person name="Clum A."/>
            <person name="Dos Santos R.A."/>
            <person name="Damasio A.R."/>
            <person name="Diallinas G."/>
            <person name="Emri T."/>
            <person name="Fekete E."/>
            <person name="Flipphi M."/>
            <person name="Freyberg S."/>
            <person name="Gallo A."/>
            <person name="Gournas C."/>
            <person name="Habgood R."/>
            <person name="Hainaut M."/>
            <person name="Harispe M.L."/>
            <person name="Henrissat B."/>
            <person name="Hilden K.S."/>
            <person name="Hope R."/>
            <person name="Hossain A."/>
            <person name="Karabika E."/>
            <person name="Karaffa L."/>
            <person name="Karanyi Z."/>
            <person name="Krasevec N."/>
            <person name="Kuo A."/>
            <person name="Kusch H."/>
            <person name="LaButti K."/>
            <person name="Lagendijk E.L."/>
            <person name="Lapidus A."/>
            <person name="Levasseur A."/>
            <person name="Lindquist E."/>
            <person name="Lipzen A."/>
            <person name="Logrieco A.F."/>
            <person name="MacCabe A."/>
            <person name="Maekelae M.R."/>
            <person name="Malavazi I."/>
            <person name="Melin P."/>
            <person name="Meyer V."/>
            <person name="Mielnichuk N."/>
            <person name="Miskei M."/>
            <person name="Molnar A.P."/>
            <person name="Mule G."/>
            <person name="Ngan C.Y."/>
            <person name="Orejas M."/>
            <person name="Orosz E."/>
            <person name="Ouedraogo J.P."/>
            <person name="Overkamp K.M."/>
            <person name="Park H.-S."/>
            <person name="Perrone G."/>
            <person name="Piumi F."/>
            <person name="Punt P.J."/>
            <person name="Ram A.F."/>
            <person name="Ramon A."/>
            <person name="Rauscher S."/>
            <person name="Record E."/>
            <person name="Riano-Pachon D.M."/>
            <person name="Robert V."/>
            <person name="Roehrig J."/>
            <person name="Ruller R."/>
            <person name="Salamov A."/>
            <person name="Salih N.S."/>
            <person name="Samson R.A."/>
            <person name="Sandor E."/>
            <person name="Sanguinetti M."/>
            <person name="Schuetze T."/>
            <person name="Sepcic K."/>
            <person name="Shelest E."/>
            <person name="Sherlock G."/>
            <person name="Sophianopoulou V."/>
            <person name="Squina F.M."/>
            <person name="Sun H."/>
            <person name="Susca A."/>
            <person name="Todd R.B."/>
            <person name="Tsang A."/>
            <person name="Unkles S.E."/>
            <person name="van de Wiele N."/>
            <person name="van Rossen-Uffink D."/>
            <person name="Oliveira J.V."/>
            <person name="Vesth T.C."/>
            <person name="Visser J."/>
            <person name="Yu J.-H."/>
            <person name="Zhou M."/>
            <person name="Andersen M.R."/>
            <person name="Archer D.B."/>
            <person name="Baker S.E."/>
            <person name="Benoit I."/>
            <person name="Brakhage A.A."/>
            <person name="Braus G.H."/>
            <person name="Fischer R."/>
            <person name="Frisvad J.C."/>
            <person name="Goldman G.H."/>
            <person name="Houbraken J."/>
            <person name="Oakley B."/>
            <person name="Pocsi I."/>
            <person name="Scazzocchio C."/>
            <person name="Seiboth B."/>
            <person name="vanKuyk P.A."/>
            <person name="Wortman J."/>
            <person name="Dyer P.S."/>
            <person name="Grigoriev I.V."/>
        </authorList>
    </citation>
    <scope>NUCLEOTIDE SEQUENCE [LARGE SCALE GENOMIC DNA]</scope>
    <source>
        <strain evidence="12">ITEM 5010</strain>
    </source>
</reference>
<evidence type="ECO:0000256" key="2">
    <source>
        <dbReference type="ARBA" id="ARBA00022448"/>
    </source>
</evidence>
<dbReference type="OrthoDB" id="4139357at2759"/>
<dbReference type="PANTHER" id="PTHR24223">
    <property type="entry name" value="ATP-BINDING CASSETTE SUB-FAMILY C"/>
    <property type="match status" value="1"/>
</dbReference>
<feature type="transmembrane region" description="Helical" evidence="8">
    <location>
        <begin position="133"/>
        <end position="155"/>
    </location>
</feature>
<dbReference type="InterPro" id="IPR003593">
    <property type="entry name" value="AAA+_ATPase"/>
</dbReference>
<dbReference type="OMA" id="SHVMESK"/>
<dbReference type="PROSITE" id="PS50929">
    <property type="entry name" value="ABC_TM1F"/>
    <property type="match status" value="2"/>
</dbReference>
<dbReference type="EMBL" id="KV907498">
    <property type="protein sequence ID" value="OOF96410.1"/>
    <property type="molecule type" value="Genomic_DNA"/>
</dbReference>
<keyword evidence="7 8" id="KW-0472">Membrane</keyword>
<gene>
    <name evidence="11" type="ORF">ASPCADRAFT_144841</name>
</gene>
<dbReference type="InterPro" id="IPR050173">
    <property type="entry name" value="ABC_transporter_C-like"/>
</dbReference>
<keyword evidence="5" id="KW-0067">ATP-binding</keyword>
<evidence type="ECO:0000256" key="3">
    <source>
        <dbReference type="ARBA" id="ARBA00022692"/>
    </source>
</evidence>
<feature type="transmembrane region" description="Helical" evidence="8">
    <location>
        <begin position="1019"/>
        <end position="1043"/>
    </location>
</feature>
<dbReference type="GO" id="GO:0005524">
    <property type="term" value="F:ATP binding"/>
    <property type="evidence" value="ECO:0007669"/>
    <property type="project" value="UniProtKB-KW"/>
</dbReference>
<dbReference type="GO" id="GO:0016020">
    <property type="term" value="C:membrane"/>
    <property type="evidence" value="ECO:0007669"/>
    <property type="project" value="UniProtKB-SubCell"/>
</dbReference>
<evidence type="ECO:0000256" key="7">
    <source>
        <dbReference type="ARBA" id="ARBA00023136"/>
    </source>
</evidence>
<feature type="domain" description="ABC transporter" evidence="9">
    <location>
        <begin position="608"/>
        <end position="839"/>
    </location>
</feature>
<evidence type="ECO:0000256" key="8">
    <source>
        <dbReference type="SAM" id="Phobius"/>
    </source>
</evidence>
<feature type="transmembrane region" description="Helical" evidence="8">
    <location>
        <begin position="533"/>
        <end position="558"/>
    </location>
</feature>
<keyword evidence="6 8" id="KW-1133">Transmembrane helix</keyword>
<accession>A0A1R3RPM7</accession>
<evidence type="ECO:0008006" key="13">
    <source>
        <dbReference type="Google" id="ProtNLM"/>
    </source>
</evidence>
<dbReference type="InterPro" id="IPR017871">
    <property type="entry name" value="ABC_transporter-like_CS"/>
</dbReference>
<feature type="domain" description="ABC transmembrane type-1" evidence="10">
    <location>
        <begin position="280"/>
        <end position="553"/>
    </location>
</feature>
<evidence type="ECO:0000259" key="9">
    <source>
        <dbReference type="PROSITE" id="PS50893"/>
    </source>
</evidence>
<feature type="transmembrane region" description="Helical" evidence="8">
    <location>
        <begin position="892"/>
        <end position="912"/>
    </location>
</feature>
<feature type="transmembrane region" description="Helical" evidence="8">
    <location>
        <begin position="1146"/>
        <end position="1166"/>
    </location>
</feature>
<organism evidence="11 12">
    <name type="scientific">Aspergillus carbonarius (strain ITEM 5010)</name>
    <dbReference type="NCBI Taxonomy" id="602072"/>
    <lineage>
        <taxon>Eukaryota</taxon>
        <taxon>Fungi</taxon>
        <taxon>Dikarya</taxon>
        <taxon>Ascomycota</taxon>
        <taxon>Pezizomycotina</taxon>
        <taxon>Eurotiomycetes</taxon>
        <taxon>Eurotiomycetidae</taxon>
        <taxon>Eurotiales</taxon>
        <taxon>Aspergillaceae</taxon>
        <taxon>Aspergillus</taxon>
        <taxon>Aspergillus subgen. Circumdati</taxon>
    </lineage>
</organism>
<dbReference type="PROSITE" id="PS00211">
    <property type="entry name" value="ABC_TRANSPORTER_1"/>
    <property type="match status" value="2"/>
</dbReference>
<sequence>MEMNALVSPWVGPGEQLCWPSHRSRSQPSTPWQDLLSIFTPLLPALTFAIFAPWNYVRLRHEPIKVVPNKKGLGKAATATSLFGLYLAQVFIEVQADSHARFLGPAVGLVVVSSLIPFLSLINHARSVKPFDLLNAILALSICLDVVHASLLHLLGTHQCQVSSLNLATFIVKLVLLALELQSKRGILRETWRDLSFEETESTFSLVLYWWVNALLSKGFSKLLEPGDLPPLPSRLSSKRLRARMKICWDNRSKPEKRYALALATLRCISKENLEVVPYMLAATILRYAQPLLMSQLIAFASDEGTGKLQGFKLVVLAALIYIGLAILNGQRDIAKRRVDIAVKGSLVGIIHDKALQSNHDDHSAIALIGNDVEDVQMAVSRFHNLWSSALSLGLGLFLLVSKLNWVSIVPIILLLGTSQCSKYVSRVFIGKQRAWNDATQTRIGLIKTVLEKLKSIKAMGFSQNVEGKIQDARDVELTAARVIYWLDVLLAASASFLNAVGPAITLGIYTVWAKFTGNALLDADGIFTSFALVQMVTLPANSILFTLPAFFSALAGFDRIQSYLLEPIQEDGRIVLASETASFAGSTPKRDEHVAFGSVDVDRACAISVEDLTVTYGNGSRPVLQKVTLSIGIGSIVIITGATGSGKTTLLRTIIGDLQPETGTTLVTSRAMAYCAQSPWLGNGTIRDIIAGPPGSNVTDEDWYRRVIRACDLEFDLRKLPAGDRTLIGNGGTTLSGGQRQRVALARAIYSGLDILVLDDVFSALDARTAGRIGNRLLGPAGLFRELGKTVILSTHTVKCLPFADDVIVLQNDGSIAEQGPWDQLQGQARFNTLKSPEVFNISDEDSEETNNTPFQPKELPKTRAPLDLNRQTGNGAIYWHYIQAIGKPRVFATLLIMISSATFAVLIQTWLRWWSADNAAEQRIWLHLTIYLALSLGHWSALASISTVSLLIVPTSGRNLHNQLLKTVIKAPLAFITSTDIGTTLSRFSQDMTQVDRRLPGQVAALGSQAFKLLAQVFLLFMAQTYMLVTFPILALIVYVVQKIYLLTSRQLRWLSMEANALPSNNFLETVQGITTIHAFGWEDAYAAENSKAVDAAQLPSYTLFSIEQWLALVLDLIVAGVALLNVILIVTLRDSVTAGDVGISMNVILTVNMVLLITVQSWANFDASLGVISRIMDFVKTVTPEPEPTSPLVPPKSWPTSGTVEVRNAVADYDQPTEASLTAHALDHISLKVDPGQTIGICGRTGSGKSSLFLSFVRLLDLSEGSIVIDGLNLASISRDVVRSRLIAIPQDSFILASDSVRQNLDPTGTATNEEILDALDKVHLSSLLENRAIDSGFTSTLFLDVPMKEWPLSQGQLQLFSLARALLLRRSRGKVILLDEATSSIDLETDALIQTVLHEEFKGYTVLVVAHRLETIAHADSVVVLDQGHVAEVGKFHELLQHERSVLGFLFGSDNHSPHLLME</sequence>
<dbReference type="PANTHER" id="PTHR24223:SF345">
    <property type="entry name" value="ABC MULTIDRUG TRANSPORTER (EUROFUNG)"/>
    <property type="match status" value="1"/>
</dbReference>
<evidence type="ECO:0000313" key="12">
    <source>
        <dbReference type="Proteomes" id="UP000188318"/>
    </source>
</evidence>
<dbReference type="SUPFAM" id="SSF90123">
    <property type="entry name" value="ABC transporter transmembrane region"/>
    <property type="match status" value="2"/>
</dbReference>
<evidence type="ECO:0000256" key="5">
    <source>
        <dbReference type="ARBA" id="ARBA00022840"/>
    </source>
</evidence>
<feature type="transmembrane region" description="Helical" evidence="8">
    <location>
        <begin position="311"/>
        <end position="328"/>
    </location>
</feature>
<dbReference type="VEuPathDB" id="FungiDB:ASPCADRAFT_144841"/>
<keyword evidence="12" id="KW-1185">Reference proteome</keyword>
<dbReference type="InterPro" id="IPR044726">
    <property type="entry name" value="ABCC_6TM_D2"/>
</dbReference>
<evidence type="ECO:0000313" key="11">
    <source>
        <dbReference type="EMBL" id="OOF96410.1"/>
    </source>
</evidence>
<dbReference type="InterPro" id="IPR003439">
    <property type="entry name" value="ABC_transporter-like_ATP-bd"/>
</dbReference>
<dbReference type="InterPro" id="IPR036640">
    <property type="entry name" value="ABC1_TM_sf"/>
</dbReference>
<dbReference type="STRING" id="602072.A0A1R3RPM7"/>
<evidence type="ECO:0000256" key="6">
    <source>
        <dbReference type="ARBA" id="ARBA00022989"/>
    </source>
</evidence>
<feature type="domain" description="ABC transmembrane type-1" evidence="10">
    <location>
        <begin position="892"/>
        <end position="1170"/>
    </location>
</feature>